<sequence>TLHASGAGRTRARPVAFSLIGSVRDSFFRLISLFFLPALSLVFRRARPAVSSKNNRFSLTLALFLVPSSFYTAVSRPGIFLFC</sequence>
<comment type="caution">
    <text evidence="2">The sequence shown here is derived from an EMBL/GenBank/DDBJ whole genome shotgun (WGS) entry which is preliminary data.</text>
</comment>
<evidence type="ECO:0000256" key="1">
    <source>
        <dbReference type="SAM" id="Phobius"/>
    </source>
</evidence>
<proteinExistence type="predicted"/>
<keyword evidence="1" id="KW-0472">Membrane</keyword>
<evidence type="ECO:0000313" key="4">
    <source>
        <dbReference type="Proteomes" id="UP001432322"/>
    </source>
</evidence>
<name>A0AAV5WRN3_9BILA</name>
<keyword evidence="1" id="KW-0812">Transmembrane</keyword>
<dbReference type="EMBL" id="BTSY01000006">
    <property type="protein sequence ID" value="GMT33268.1"/>
    <property type="molecule type" value="Genomic_DNA"/>
</dbReference>
<accession>A0AAV5WRN3</accession>
<dbReference type="AlphaFoldDB" id="A0AAV5WRN3"/>
<feature type="transmembrane region" description="Helical" evidence="1">
    <location>
        <begin position="55"/>
        <end position="74"/>
    </location>
</feature>
<evidence type="ECO:0000313" key="2">
    <source>
        <dbReference type="EMBL" id="GMT33265.1"/>
    </source>
</evidence>
<gene>
    <name evidence="2" type="ORF">PFISCL1PPCAC_24562</name>
    <name evidence="3" type="ORF">PFISCL1PPCAC_24565</name>
</gene>
<evidence type="ECO:0000313" key="3">
    <source>
        <dbReference type="EMBL" id="GMT33268.1"/>
    </source>
</evidence>
<keyword evidence="4" id="KW-1185">Reference proteome</keyword>
<protein>
    <submittedName>
        <fullName evidence="2">Uncharacterized protein</fullName>
    </submittedName>
</protein>
<feature type="transmembrane region" description="Helical" evidence="1">
    <location>
        <begin position="26"/>
        <end position="43"/>
    </location>
</feature>
<organism evidence="2 4">
    <name type="scientific">Pristionchus fissidentatus</name>
    <dbReference type="NCBI Taxonomy" id="1538716"/>
    <lineage>
        <taxon>Eukaryota</taxon>
        <taxon>Metazoa</taxon>
        <taxon>Ecdysozoa</taxon>
        <taxon>Nematoda</taxon>
        <taxon>Chromadorea</taxon>
        <taxon>Rhabditida</taxon>
        <taxon>Rhabditina</taxon>
        <taxon>Diplogasteromorpha</taxon>
        <taxon>Diplogasteroidea</taxon>
        <taxon>Neodiplogasteridae</taxon>
        <taxon>Pristionchus</taxon>
    </lineage>
</organism>
<dbReference type="EMBL" id="BTSY01000006">
    <property type="protein sequence ID" value="GMT33265.1"/>
    <property type="molecule type" value="Genomic_DNA"/>
</dbReference>
<reference evidence="2" key="1">
    <citation type="submission" date="2023-10" db="EMBL/GenBank/DDBJ databases">
        <title>Genome assembly of Pristionchus species.</title>
        <authorList>
            <person name="Yoshida K."/>
            <person name="Sommer R.J."/>
        </authorList>
    </citation>
    <scope>NUCLEOTIDE SEQUENCE</scope>
    <source>
        <strain evidence="2">RS5133</strain>
    </source>
</reference>
<feature type="non-terminal residue" evidence="2">
    <location>
        <position position="1"/>
    </location>
</feature>
<keyword evidence="1" id="KW-1133">Transmembrane helix</keyword>
<dbReference type="Proteomes" id="UP001432322">
    <property type="component" value="Unassembled WGS sequence"/>
</dbReference>